<dbReference type="Gene3D" id="1.50.10.160">
    <property type="match status" value="1"/>
</dbReference>
<gene>
    <name evidence="4" type="ORF">HUJ06_007511</name>
</gene>
<protein>
    <submittedName>
        <fullName evidence="4">Uncharacterized protein</fullName>
    </submittedName>
</protein>
<dbReference type="AlphaFoldDB" id="A0A822YWI1"/>
<name>A0A822YWI1_NELNU</name>
<dbReference type="InterPro" id="IPR050148">
    <property type="entry name" value="Terpene_synthase-like"/>
</dbReference>
<proteinExistence type="predicted"/>
<dbReference type="PANTHER" id="PTHR31739:SF3">
    <property type="entry name" value="ENT-KAUR-16-ENE SYNTHASE, CHLOROPLASTIC"/>
    <property type="match status" value="1"/>
</dbReference>
<dbReference type="SUPFAM" id="SSF48239">
    <property type="entry name" value="Terpenoid cyclases/Protein prenyltransferases"/>
    <property type="match status" value="1"/>
</dbReference>
<dbReference type="PANTHER" id="PTHR31739">
    <property type="entry name" value="ENT-COPALYL DIPHOSPHATE SYNTHASE, CHLOROPLASTIC"/>
    <property type="match status" value="1"/>
</dbReference>
<evidence type="ECO:0000256" key="2">
    <source>
        <dbReference type="ARBA" id="ARBA00022842"/>
    </source>
</evidence>
<organism evidence="4 5">
    <name type="scientific">Nelumbo nucifera</name>
    <name type="common">Sacred lotus</name>
    <dbReference type="NCBI Taxonomy" id="4432"/>
    <lineage>
        <taxon>Eukaryota</taxon>
        <taxon>Viridiplantae</taxon>
        <taxon>Streptophyta</taxon>
        <taxon>Embryophyta</taxon>
        <taxon>Tracheophyta</taxon>
        <taxon>Spermatophyta</taxon>
        <taxon>Magnoliopsida</taxon>
        <taxon>Proteales</taxon>
        <taxon>Nelumbonaceae</taxon>
        <taxon>Nelumbo</taxon>
    </lineage>
</organism>
<sequence length="142" mass="16328">MVPYPNSPQSPYFHECVKWLLENQFPDGSWCFFHSYPLVIKDTLSSTLACVLALKRWNIGNNYIKKGINFIVSNLPSSTGEKKHVPIGFDIVFPGMIEYAREMGLILPLIPTIADALFHRRNLEFKMSYFFISLLFILSSFS</sequence>
<dbReference type="EMBL" id="DUZY01000004">
    <property type="protein sequence ID" value="DAD36870.1"/>
    <property type="molecule type" value="Genomic_DNA"/>
</dbReference>
<comment type="caution">
    <text evidence="4">The sequence shown here is derived from an EMBL/GenBank/DDBJ whole genome shotgun (WGS) entry which is preliminary data.</text>
</comment>
<accession>A0A822YWI1</accession>
<evidence type="ECO:0000313" key="4">
    <source>
        <dbReference type="EMBL" id="DAD36870.1"/>
    </source>
</evidence>
<dbReference type="GO" id="GO:0046872">
    <property type="term" value="F:metal ion binding"/>
    <property type="evidence" value="ECO:0007669"/>
    <property type="project" value="UniProtKB-KW"/>
</dbReference>
<keyword evidence="2" id="KW-0460">Magnesium</keyword>
<evidence type="ECO:0000313" key="5">
    <source>
        <dbReference type="Proteomes" id="UP000607653"/>
    </source>
</evidence>
<dbReference type="Proteomes" id="UP000607653">
    <property type="component" value="Unassembled WGS sequence"/>
</dbReference>
<reference evidence="4 5" key="1">
    <citation type="journal article" date="2020" name="Mol. Biol. Evol.">
        <title>Distinct Expression and Methylation Patterns for Genes with Different Fates following a Single Whole-Genome Duplication in Flowering Plants.</title>
        <authorList>
            <person name="Shi T."/>
            <person name="Rahmani R.S."/>
            <person name="Gugger P.F."/>
            <person name="Wang M."/>
            <person name="Li H."/>
            <person name="Zhang Y."/>
            <person name="Li Z."/>
            <person name="Wang Q."/>
            <person name="Van de Peer Y."/>
            <person name="Marchal K."/>
            <person name="Chen J."/>
        </authorList>
    </citation>
    <scope>NUCLEOTIDE SEQUENCE [LARGE SCALE GENOMIC DNA]</scope>
    <source>
        <tissue evidence="4">Leaf</tissue>
    </source>
</reference>
<keyword evidence="3" id="KW-0456">Lyase</keyword>
<comment type="cofactor">
    <cofactor evidence="1">
        <name>Mg(2+)</name>
        <dbReference type="ChEBI" id="CHEBI:18420"/>
    </cofactor>
</comment>
<evidence type="ECO:0000256" key="3">
    <source>
        <dbReference type="ARBA" id="ARBA00023239"/>
    </source>
</evidence>
<dbReference type="InterPro" id="IPR008930">
    <property type="entry name" value="Terpenoid_cyclase/PrenylTrfase"/>
</dbReference>
<keyword evidence="5" id="KW-1185">Reference proteome</keyword>
<evidence type="ECO:0000256" key="1">
    <source>
        <dbReference type="ARBA" id="ARBA00001946"/>
    </source>
</evidence>
<dbReference type="GO" id="GO:0016114">
    <property type="term" value="P:terpenoid biosynthetic process"/>
    <property type="evidence" value="ECO:0007669"/>
    <property type="project" value="InterPro"/>
</dbReference>
<dbReference type="GO" id="GO:0010333">
    <property type="term" value="F:terpene synthase activity"/>
    <property type="evidence" value="ECO:0007669"/>
    <property type="project" value="InterPro"/>
</dbReference>